<dbReference type="PANTHER" id="PTHR32401">
    <property type="entry name" value="CONCANAVALIN A-LIKE LECTIN FAMILY PROTEIN"/>
    <property type="match status" value="1"/>
</dbReference>
<dbReference type="Gene3D" id="2.60.120.200">
    <property type="match status" value="1"/>
</dbReference>
<dbReference type="Gene3D" id="2.60.40.4220">
    <property type="match status" value="1"/>
</dbReference>
<dbReference type="Proteomes" id="UP000237347">
    <property type="component" value="Unassembled WGS sequence"/>
</dbReference>
<keyword evidence="5" id="KW-1185">Reference proteome</keyword>
<evidence type="ECO:0000256" key="1">
    <source>
        <dbReference type="ARBA" id="ARBA00007606"/>
    </source>
</evidence>
<dbReference type="InterPro" id="IPR053761">
    <property type="entry name" value="Leguminous_Lectin_Domain_sf"/>
</dbReference>
<organism evidence="4 5">
    <name type="scientific">Quercus suber</name>
    <name type="common">Cork oak</name>
    <dbReference type="NCBI Taxonomy" id="58331"/>
    <lineage>
        <taxon>Eukaryota</taxon>
        <taxon>Viridiplantae</taxon>
        <taxon>Streptophyta</taxon>
        <taxon>Embryophyta</taxon>
        <taxon>Tracheophyta</taxon>
        <taxon>Spermatophyta</taxon>
        <taxon>Magnoliopsida</taxon>
        <taxon>eudicotyledons</taxon>
        <taxon>Gunneridae</taxon>
        <taxon>Pentapetalae</taxon>
        <taxon>rosids</taxon>
        <taxon>fabids</taxon>
        <taxon>Fagales</taxon>
        <taxon>Fagaceae</taxon>
        <taxon>Quercus</taxon>
    </lineage>
</organism>
<gene>
    <name evidence="4" type="primary">LCB2</name>
    <name evidence="4" type="ORF">CFP56_037430</name>
</gene>
<name>A0AAW0LQH6_QUESU</name>
<protein>
    <submittedName>
        <fullName evidence="4">Bark agglutinin i polypeptide b</fullName>
    </submittedName>
</protein>
<dbReference type="GO" id="GO:0030246">
    <property type="term" value="F:carbohydrate binding"/>
    <property type="evidence" value="ECO:0007669"/>
    <property type="project" value="UniProtKB-KW"/>
</dbReference>
<feature type="domain" description="Legume lectin" evidence="3">
    <location>
        <begin position="4"/>
        <end position="61"/>
    </location>
</feature>
<feature type="domain" description="Legume lectin" evidence="3">
    <location>
        <begin position="71"/>
        <end position="113"/>
    </location>
</feature>
<sequence>MSSMYYKNEIELKKIHQYLTHAPEGQASRNLTNFTTHFSFVIDTENQTEYADGMTFFLTPWGSTIPMPTEVEFDIYTNSWDPPGEHVGIDINSMKSVANVPWLSTIAIRDGKRRGWMIKKMVMPLMTNLEREQDQTDFHMINWPMRQIISITKKS</sequence>
<evidence type="ECO:0000313" key="4">
    <source>
        <dbReference type="EMBL" id="KAK7852957.1"/>
    </source>
</evidence>
<keyword evidence="2" id="KW-0430">Lectin</keyword>
<comment type="caution">
    <text evidence="4">The sequence shown here is derived from an EMBL/GenBank/DDBJ whole genome shotgun (WGS) entry which is preliminary data.</text>
</comment>
<dbReference type="InterPro" id="IPR013320">
    <property type="entry name" value="ConA-like_dom_sf"/>
</dbReference>
<dbReference type="EMBL" id="PKMF04000070">
    <property type="protein sequence ID" value="KAK7852957.1"/>
    <property type="molecule type" value="Genomic_DNA"/>
</dbReference>
<accession>A0AAW0LQH6</accession>
<comment type="similarity">
    <text evidence="1">Belongs to the leguminous lectin family.</text>
</comment>
<evidence type="ECO:0000313" key="5">
    <source>
        <dbReference type="Proteomes" id="UP000237347"/>
    </source>
</evidence>
<dbReference type="InterPro" id="IPR050258">
    <property type="entry name" value="Leguminous_Lectin"/>
</dbReference>
<evidence type="ECO:0000259" key="3">
    <source>
        <dbReference type="Pfam" id="PF00139"/>
    </source>
</evidence>
<dbReference type="AlphaFoldDB" id="A0AAW0LQH6"/>
<dbReference type="Pfam" id="PF00139">
    <property type="entry name" value="Lectin_legB"/>
    <property type="match status" value="2"/>
</dbReference>
<reference evidence="4 5" key="1">
    <citation type="journal article" date="2018" name="Sci. Data">
        <title>The draft genome sequence of cork oak.</title>
        <authorList>
            <person name="Ramos A.M."/>
            <person name="Usie A."/>
            <person name="Barbosa P."/>
            <person name="Barros P.M."/>
            <person name="Capote T."/>
            <person name="Chaves I."/>
            <person name="Simoes F."/>
            <person name="Abreu I."/>
            <person name="Carrasquinho I."/>
            <person name="Faro C."/>
            <person name="Guimaraes J.B."/>
            <person name="Mendonca D."/>
            <person name="Nobrega F."/>
            <person name="Rodrigues L."/>
            <person name="Saibo N.J.M."/>
            <person name="Varela M.C."/>
            <person name="Egas C."/>
            <person name="Matos J."/>
            <person name="Miguel C.M."/>
            <person name="Oliveira M.M."/>
            <person name="Ricardo C.P."/>
            <person name="Goncalves S."/>
        </authorList>
    </citation>
    <scope>NUCLEOTIDE SEQUENCE [LARGE SCALE GENOMIC DNA]</scope>
    <source>
        <strain evidence="5">cv. HL8</strain>
    </source>
</reference>
<dbReference type="SUPFAM" id="SSF49899">
    <property type="entry name" value="Concanavalin A-like lectins/glucanases"/>
    <property type="match status" value="1"/>
</dbReference>
<evidence type="ECO:0000256" key="2">
    <source>
        <dbReference type="ARBA" id="ARBA00022734"/>
    </source>
</evidence>
<dbReference type="PANTHER" id="PTHR32401:SF49">
    <property type="entry name" value="OS10G0129200 PROTEIN"/>
    <property type="match status" value="1"/>
</dbReference>
<proteinExistence type="inferred from homology"/>
<dbReference type="InterPro" id="IPR001220">
    <property type="entry name" value="Legume_lectin_dom"/>
</dbReference>